<name>A0A0M4JI49_9MOLU</name>
<evidence type="ECO:0000313" key="2">
    <source>
        <dbReference type="Proteomes" id="UP000063919"/>
    </source>
</evidence>
<dbReference type="EMBL" id="CP012622">
    <property type="protein sequence ID" value="ALD66203.1"/>
    <property type="molecule type" value="Genomic_DNA"/>
</dbReference>
<gene>
    <name evidence="1" type="ORF">SCANT_v1c02930</name>
</gene>
<organism evidence="1 2">
    <name type="scientific">Spiroplasma cantharicola</name>
    <dbReference type="NCBI Taxonomy" id="362837"/>
    <lineage>
        <taxon>Bacteria</taxon>
        <taxon>Bacillati</taxon>
        <taxon>Mycoplasmatota</taxon>
        <taxon>Mollicutes</taxon>
        <taxon>Entomoplasmatales</taxon>
        <taxon>Spiroplasmataceae</taxon>
        <taxon>Spiroplasma</taxon>
    </lineage>
</organism>
<sequence length="87" mass="10340">MKQDIFKAFERILKDIIPSDVLYVLKQKYETDQTYEFILVIQEKDQELFKNKKNEGFLEAITNICNSEISIFSKKIIIDLEVLELHV</sequence>
<dbReference type="PATRIC" id="fig|362837.3.peg.295"/>
<dbReference type="AlphaFoldDB" id="A0A0M4JI49"/>
<reference evidence="1 2" key="1">
    <citation type="journal article" date="2015" name="Genome Announc.">
        <title>Complete Genome Sequence of Spiroplasma cantharicola CC-1T (DSM 21588), a Bacterium Isolated from Soldier Beetle (Cantharis carolinus).</title>
        <authorList>
            <person name="Lo W.S."/>
            <person name="Liu P.Y."/>
            <person name="Kuo C.H."/>
        </authorList>
    </citation>
    <scope>NUCLEOTIDE SEQUENCE [LARGE SCALE GENOMIC DNA]</scope>
    <source>
        <strain evidence="1 2">CC-1</strain>
    </source>
</reference>
<evidence type="ECO:0000313" key="1">
    <source>
        <dbReference type="EMBL" id="ALD66203.1"/>
    </source>
</evidence>
<dbReference type="OrthoDB" id="389790at2"/>
<proteinExistence type="predicted"/>
<accession>A0A0M4JI49</accession>
<dbReference type="STRING" id="362837.SCANT_v1c02930"/>
<dbReference type="Proteomes" id="UP000063919">
    <property type="component" value="Chromosome"/>
</dbReference>
<protein>
    <submittedName>
        <fullName evidence="1">Uncharacterized protein</fullName>
    </submittedName>
</protein>
<keyword evidence="2" id="KW-1185">Reference proteome</keyword>
<dbReference type="KEGG" id="scj:SCANT_v1c02930"/>
<dbReference type="RefSeq" id="WP_053945969.1">
    <property type="nucleotide sequence ID" value="NZ_CP012622.1"/>
</dbReference>